<protein>
    <submittedName>
        <fullName evidence="9">EamA-like transporter family protein</fullName>
    </submittedName>
</protein>
<evidence type="ECO:0000256" key="6">
    <source>
        <dbReference type="SAM" id="Phobius"/>
    </source>
</evidence>
<comment type="subcellular location">
    <subcellularLocation>
        <location evidence="1">Membrane</location>
        <topology evidence="1">Multi-pass membrane protein</topology>
    </subcellularLocation>
</comment>
<dbReference type="Pfam" id="PF00892">
    <property type="entry name" value="EamA"/>
    <property type="match status" value="2"/>
</dbReference>
<feature type="transmembrane region" description="Helical" evidence="6">
    <location>
        <begin position="92"/>
        <end position="113"/>
    </location>
</feature>
<dbReference type="STRING" id="1121416.SAMN02745220_02271"/>
<dbReference type="Proteomes" id="UP000184603">
    <property type="component" value="Unassembled WGS sequence"/>
</dbReference>
<dbReference type="PANTHER" id="PTHR32322:SF2">
    <property type="entry name" value="EAMA DOMAIN-CONTAINING PROTEIN"/>
    <property type="match status" value="1"/>
</dbReference>
<evidence type="ECO:0000256" key="5">
    <source>
        <dbReference type="ARBA" id="ARBA00023136"/>
    </source>
</evidence>
<evidence type="ECO:0000256" key="2">
    <source>
        <dbReference type="ARBA" id="ARBA00007362"/>
    </source>
</evidence>
<keyword evidence="7" id="KW-0732">Signal</keyword>
<keyword evidence="4 6" id="KW-1133">Transmembrane helix</keyword>
<name>A0A1M7Y6W7_9BACT</name>
<dbReference type="SUPFAM" id="SSF103481">
    <property type="entry name" value="Multidrug resistance efflux transporter EmrE"/>
    <property type="match status" value="2"/>
</dbReference>
<dbReference type="PANTHER" id="PTHR32322">
    <property type="entry name" value="INNER MEMBRANE TRANSPORTER"/>
    <property type="match status" value="1"/>
</dbReference>
<keyword evidence="3 6" id="KW-0812">Transmembrane</keyword>
<feature type="transmembrane region" description="Helical" evidence="6">
    <location>
        <begin position="218"/>
        <end position="240"/>
    </location>
</feature>
<feature type="signal peptide" evidence="7">
    <location>
        <begin position="1"/>
        <end position="25"/>
    </location>
</feature>
<evidence type="ECO:0000259" key="8">
    <source>
        <dbReference type="Pfam" id="PF00892"/>
    </source>
</evidence>
<keyword evidence="10" id="KW-1185">Reference proteome</keyword>
<feature type="transmembrane region" description="Helical" evidence="6">
    <location>
        <begin position="35"/>
        <end position="52"/>
    </location>
</feature>
<dbReference type="InterPro" id="IPR000620">
    <property type="entry name" value="EamA_dom"/>
</dbReference>
<sequence length="303" mass="32908">MSPLFIHLLMLLCATLVSTSFTVGAAIAGDLDPAVLTLVRFVVAGIILAPIVKLRTGLQFSWSFLGRCTIISGCLVIFFWCMFLALRYTTALNTSVIFTLVPPMSGIYAMIMVRERLPGAQLAALAVGMIGAIWVIFRGDFDLLLAMHWNKGDLIFLAGSVCMGFYTPLVKMLHRGESMLAMTLWVLVSGSCWLLLLSGGKLLTVDWGSVAGKTWVGILYLSVFTTVITFFITQFCVPYIGPTRAMAYSYLYPGLVLIIDLLLGHGLPPLAVLPGVAIVLLAMVVLQFSSKSNRGKENAEPSI</sequence>
<dbReference type="InterPro" id="IPR037185">
    <property type="entry name" value="EmrE-like"/>
</dbReference>
<feature type="transmembrane region" description="Helical" evidence="6">
    <location>
        <begin position="149"/>
        <end position="167"/>
    </location>
</feature>
<comment type="similarity">
    <text evidence="2">Belongs to the EamA transporter family.</text>
</comment>
<reference evidence="9 10" key="1">
    <citation type="submission" date="2016-12" db="EMBL/GenBank/DDBJ databases">
        <authorList>
            <person name="Song W.-J."/>
            <person name="Kurnit D.M."/>
        </authorList>
    </citation>
    <scope>NUCLEOTIDE SEQUENCE [LARGE SCALE GENOMIC DNA]</scope>
    <source>
        <strain evidence="9 10">DSM 18488</strain>
    </source>
</reference>
<dbReference type="OrthoDB" id="5338957at2"/>
<evidence type="ECO:0000313" key="10">
    <source>
        <dbReference type="Proteomes" id="UP000184603"/>
    </source>
</evidence>
<dbReference type="EMBL" id="FRFE01000009">
    <property type="protein sequence ID" value="SHO48344.1"/>
    <property type="molecule type" value="Genomic_DNA"/>
</dbReference>
<dbReference type="InterPro" id="IPR050638">
    <property type="entry name" value="AA-Vitamin_Transporters"/>
</dbReference>
<evidence type="ECO:0000256" key="3">
    <source>
        <dbReference type="ARBA" id="ARBA00022692"/>
    </source>
</evidence>
<dbReference type="GO" id="GO:0016020">
    <property type="term" value="C:membrane"/>
    <property type="evidence" value="ECO:0007669"/>
    <property type="project" value="UniProtKB-SubCell"/>
</dbReference>
<dbReference type="RefSeq" id="WP_073613560.1">
    <property type="nucleotide sequence ID" value="NZ_FRFE01000009.1"/>
</dbReference>
<evidence type="ECO:0000313" key="9">
    <source>
        <dbReference type="EMBL" id="SHO48344.1"/>
    </source>
</evidence>
<feature type="domain" description="EamA" evidence="8">
    <location>
        <begin position="151"/>
        <end position="285"/>
    </location>
</feature>
<feature type="transmembrane region" description="Helical" evidence="6">
    <location>
        <begin position="270"/>
        <end position="288"/>
    </location>
</feature>
<accession>A0A1M7Y6W7</accession>
<feature type="transmembrane region" description="Helical" evidence="6">
    <location>
        <begin position="120"/>
        <end position="137"/>
    </location>
</feature>
<proteinExistence type="inferred from homology"/>
<organism evidence="9 10">
    <name type="scientific">Desulfopila aestuarii DSM 18488</name>
    <dbReference type="NCBI Taxonomy" id="1121416"/>
    <lineage>
        <taxon>Bacteria</taxon>
        <taxon>Pseudomonadati</taxon>
        <taxon>Thermodesulfobacteriota</taxon>
        <taxon>Desulfobulbia</taxon>
        <taxon>Desulfobulbales</taxon>
        <taxon>Desulfocapsaceae</taxon>
        <taxon>Desulfopila</taxon>
    </lineage>
</organism>
<feature type="transmembrane region" description="Helical" evidence="6">
    <location>
        <begin position="247"/>
        <end position="264"/>
    </location>
</feature>
<feature type="transmembrane region" description="Helical" evidence="6">
    <location>
        <begin position="64"/>
        <end position="86"/>
    </location>
</feature>
<evidence type="ECO:0000256" key="4">
    <source>
        <dbReference type="ARBA" id="ARBA00022989"/>
    </source>
</evidence>
<gene>
    <name evidence="9" type="ORF">SAMN02745220_02271</name>
</gene>
<feature type="chain" id="PRO_5012590864" evidence="7">
    <location>
        <begin position="26"/>
        <end position="303"/>
    </location>
</feature>
<keyword evidence="5 6" id="KW-0472">Membrane</keyword>
<feature type="domain" description="EamA" evidence="8">
    <location>
        <begin position="6"/>
        <end position="136"/>
    </location>
</feature>
<evidence type="ECO:0000256" key="1">
    <source>
        <dbReference type="ARBA" id="ARBA00004141"/>
    </source>
</evidence>
<evidence type="ECO:0000256" key="7">
    <source>
        <dbReference type="SAM" id="SignalP"/>
    </source>
</evidence>
<dbReference type="AlphaFoldDB" id="A0A1M7Y6W7"/>
<feature type="transmembrane region" description="Helical" evidence="6">
    <location>
        <begin position="179"/>
        <end position="198"/>
    </location>
</feature>